<proteinExistence type="predicted"/>
<evidence type="ECO:0000313" key="2">
    <source>
        <dbReference type="Proteomes" id="UP000297245"/>
    </source>
</evidence>
<organism evidence="1 2">
    <name type="scientific">Dendrothele bispora (strain CBS 962.96)</name>
    <dbReference type="NCBI Taxonomy" id="1314807"/>
    <lineage>
        <taxon>Eukaryota</taxon>
        <taxon>Fungi</taxon>
        <taxon>Dikarya</taxon>
        <taxon>Basidiomycota</taxon>
        <taxon>Agaricomycotina</taxon>
        <taxon>Agaricomycetes</taxon>
        <taxon>Agaricomycetidae</taxon>
        <taxon>Agaricales</taxon>
        <taxon>Agaricales incertae sedis</taxon>
        <taxon>Dendrothele</taxon>
    </lineage>
</organism>
<sequence length="112" mass="13204">MEGGSTRDHTALNKRTVVTVEGWKESTTMPPIRNQRFRHHQRAVRKPVKDVNEERDVEMPVVYIPFIVEAQDVDRDAVILDPQRHIRFRQIIILFMNLLNLLIRPILRVNAQ</sequence>
<reference evidence="1 2" key="1">
    <citation type="journal article" date="2019" name="Nat. Ecol. Evol.">
        <title>Megaphylogeny resolves global patterns of mushroom evolution.</title>
        <authorList>
            <person name="Varga T."/>
            <person name="Krizsan K."/>
            <person name="Foldi C."/>
            <person name="Dima B."/>
            <person name="Sanchez-Garcia M."/>
            <person name="Sanchez-Ramirez S."/>
            <person name="Szollosi G.J."/>
            <person name="Szarkandi J.G."/>
            <person name="Papp V."/>
            <person name="Albert L."/>
            <person name="Andreopoulos W."/>
            <person name="Angelini C."/>
            <person name="Antonin V."/>
            <person name="Barry K.W."/>
            <person name="Bougher N.L."/>
            <person name="Buchanan P."/>
            <person name="Buyck B."/>
            <person name="Bense V."/>
            <person name="Catcheside P."/>
            <person name="Chovatia M."/>
            <person name="Cooper J."/>
            <person name="Damon W."/>
            <person name="Desjardin D."/>
            <person name="Finy P."/>
            <person name="Geml J."/>
            <person name="Haridas S."/>
            <person name="Hughes K."/>
            <person name="Justo A."/>
            <person name="Karasinski D."/>
            <person name="Kautmanova I."/>
            <person name="Kiss B."/>
            <person name="Kocsube S."/>
            <person name="Kotiranta H."/>
            <person name="LaButti K.M."/>
            <person name="Lechner B.E."/>
            <person name="Liimatainen K."/>
            <person name="Lipzen A."/>
            <person name="Lukacs Z."/>
            <person name="Mihaltcheva S."/>
            <person name="Morgado L.N."/>
            <person name="Niskanen T."/>
            <person name="Noordeloos M.E."/>
            <person name="Ohm R.A."/>
            <person name="Ortiz-Santana B."/>
            <person name="Ovrebo C."/>
            <person name="Racz N."/>
            <person name="Riley R."/>
            <person name="Savchenko A."/>
            <person name="Shiryaev A."/>
            <person name="Soop K."/>
            <person name="Spirin V."/>
            <person name="Szebenyi C."/>
            <person name="Tomsovsky M."/>
            <person name="Tulloss R.E."/>
            <person name="Uehling J."/>
            <person name="Grigoriev I.V."/>
            <person name="Vagvolgyi C."/>
            <person name="Papp T."/>
            <person name="Martin F.M."/>
            <person name="Miettinen O."/>
            <person name="Hibbett D.S."/>
            <person name="Nagy L.G."/>
        </authorList>
    </citation>
    <scope>NUCLEOTIDE SEQUENCE [LARGE SCALE GENOMIC DNA]</scope>
    <source>
        <strain evidence="1 2">CBS 962.96</strain>
    </source>
</reference>
<name>A0A4S8LFQ2_DENBC</name>
<gene>
    <name evidence="1" type="ORF">K435DRAFT_782296</name>
</gene>
<keyword evidence="2" id="KW-1185">Reference proteome</keyword>
<evidence type="ECO:0000313" key="1">
    <source>
        <dbReference type="EMBL" id="THU87866.1"/>
    </source>
</evidence>
<accession>A0A4S8LFQ2</accession>
<dbReference type="EMBL" id="ML179432">
    <property type="protein sequence ID" value="THU87866.1"/>
    <property type="molecule type" value="Genomic_DNA"/>
</dbReference>
<dbReference type="AlphaFoldDB" id="A0A4S8LFQ2"/>
<protein>
    <submittedName>
        <fullName evidence="1">Uncharacterized protein</fullName>
    </submittedName>
</protein>
<dbReference type="Proteomes" id="UP000297245">
    <property type="component" value="Unassembled WGS sequence"/>
</dbReference>